<dbReference type="WBParaSite" id="SSLN_0001699801-mRNA-1">
    <property type="protein sequence ID" value="SSLN_0001699801-mRNA-1"/>
    <property type="gene ID" value="SSLN_0001699801"/>
</dbReference>
<keyword evidence="2" id="KW-1185">Reference proteome</keyword>
<evidence type="ECO:0000313" key="2">
    <source>
        <dbReference type="Proteomes" id="UP000275846"/>
    </source>
</evidence>
<gene>
    <name evidence="1" type="ORF">SSLN_LOCUS16377</name>
</gene>
<dbReference type="OrthoDB" id="530923at2759"/>
<accession>A0A183TIS9</accession>
<proteinExistence type="predicted"/>
<protein>
    <submittedName>
        <fullName evidence="3">DAGKc domain-containing protein</fullName>
    </submittedName>
</protein>
<sequence length="173" mass="19003">VKPRYRDAQEQYPSVISVGGDGLFSEILFGVLYRQRMDSKLALHAFHTPDSPEVTPRLRIGLIPAGKFSACDDVPWGTCGKHSFTASVKVVLQSDLQKLCRLSGFGYLEPDWAQLCHDYRCNGCSRSSGHIAIRGLCGVLQDNSAGRPQPTVLCNNTDFAITHYATSPFILNA</sequence>
<dbReference type="AlphaFoldDB" id="A0A183TIS9"/>
<dbReference type="EMBL" id="UYSU01041010">
    <property type="protein sequence ID" value="VDM02763.1"/>
    <property type="molecule type" value="Genomic_DNA"/>
</dbReference>
<reference evidence="1 2" key="2">
    <citation type="submission" date="2018-11" db="EMBL/GenBank/DDBJ databases">
        <authorList>
            <consortium name="Pathogen Informatics"/>
        </authorList>
    </citation>
    <scope>NUCLEOTIDE SEQUENCE [LARGE SCALE GENOMIC DNA]</scope>
    <source>
        <strain evidence="1 2">NST_G2</strain>
    </source>
</reference>
<name>A0A183TIS9_SCHSO</name>
<dbReference type="Proteomes" id="UP000275846">
    <property type="component" value="Unassembled WGS sequence"/>
</dbReference>
<dbReference type="STRING" id="70667.A0A183TIS9"/>
<dbReference type="Gene3D" id="3.40.50.10330">
    <property type="entry name" value="Probable inorganic polyphosphate/atp-NAD kinase, domain 1"/>
    <property type="match status" value="1"/>
</dbReference>
<evidence type="ECO:0000313" key="3">
    <source>
        <dbReference type="WBParaSite" id="SSLN_0001699801-mRNA-1"/>
    </source>
</evidence>
<organism evidence="3">
    <name type="scientific">Schistocephalus solidus</name>
    <name type="common">Tapeworm</name>
    <dbReference type="NCBI Taxonomy" id="70667"/>
    <lineage>
        <taxon>Eukaryota</taxon>
        <taxon>Metazoa</taxon>
        <taxon>Spiralia</taxon>
        <taxon>Lophotrochozoa</taxon>
        <taxon>Platyhelminthes</taxon>
        <taxon>Cestoda</taxon>
        <taxon>Eucestoda</taxon>
        <taxon>Diphyllobothriidea</taxon>
        <taxon>Diphyllobothriidae</taxon>
        <taxon>Schistocephalus</taxon>
    </lineage>
</organism>
<dbReference type="InterPro" id="IPR017438">
    <property type="entry name" value="ATP-NAD_kinase_N"/>
</dbReference>
<reference evidence="3" key="1">
    <citation type="submission" date="2016-06" db="UniProtKB">
        <authorList>
            <consortium name="WormBaseParasite"/>
        </authorList>
    </citation>
    <scope>IDENTIFICATION</scope>
</reference>
<evidence type="ECO:0000313" key="1">
    <source>
        <dbReference type="EMBL" id="VDM02763.1"/>
    </source>
</evidence>